<feature type="compositionally biased region" description="Polar residues" evidence="3">
    <location>
        <begin position="108"/>
        <end position="124"/>
    </location>
</feature>
<keyword evidence="2" id="KW-0539">Nucleus</keyword>
<dbReference type="SMART" id="SM00066">
    <property type="entry name" value="GAL4"/>
    <property type="match status" value="1"/>
</dbReference>
<feature type="region of interest" description="Disordered" evidence="3">
    <location>
        <begin position="1"/>
        <end position="33"/>
    </location>
</feature>
<dbReference type="GO" id="GO:0003677">
    <property type="term" value="F:DNA binding"/>
    <property type="evidence" value="ECO:0007669"/>
    <property type="project" value="InterPro"/>
</dbReference>
<dbReference type="Pfam" id="PF04082">
    <property type="entry name" value="Fungal_trans"/>
    <property type="match status" value="1"/>
</dbReference>
<dbReference type="CDD" id="cd12148">
    <property type="entry name" value="fungal_TF_MHR"/>
    <property type="match status" value="1"/>
</dbReference>
<dbReference type="GO" id="GO:0000981">
    <property type="term" value="F:DNA-binding transcription factor activity, RNA polymerase II-specific"/>
    <property type="evidence" value="ECO:0007669"/>
    <property type="project" value="InterPro"/>
</dbReference>
<feature type="compositionally biased region" description="Polar residues" evidence="3">
    <location>
        <begin position="1"/>
        <end position="21"/>
    </location>
</feature>
<sequence>MDVDQANQEPQALASSQSQPNGKRKRTETSRDAIVYPRKRAIAACRQCRVRKIKCNNIRPSCGSCLASKSQCCYEDSQDHSTFDPASILILDRLDQVLSRLNQLPGSQLPVSTTPLLDATTSPAHQPPQPLASPDVADASYDHLHIPSSRTAPDSMLQWPIFDNRYPKNYMVDEIFMTDMPDDDSDVEEMNKKSKCNPKSRVNGIYEDEVLDLVQRFFDLVHTKNPVLDPDTIWSYARRVAEEGLGWDSPSCLVLILCALGSVAEPFTSDTSVVKGRTSLEASCAELQQGERYYNLARRRFGLLGRNIIACQCQFLAGVYLMYTQRPLSAWSEFHSASRTYHIYLQCQARRPSRPADPARVSKNRQLEQRLYWSCYKSECELRTEIELPNSSLADFHYPDMHPSPPDLPSEAPLGDNPLEVGERRPGGRRSLGSYRQHEQSWFYYLTEITLRRLSNRVLNTLYNEDHQSWTEEIVPYMVKAVCEFEQQLQQWYEGLPAPIQFDEDTIPTEELPYMVYGRALDIKSWVYRPLLYYAIHSPPNAPNRALVLPYMEKMFMNCKLILLAQSVPHRHHGTWYAIRGCTAAALSILGAVRCGTIHVPAGWEGQVRNAMAALKYWEDECPGVHRSLEVIEGIMSTLVPA</sequence>
<keyword evidence="6" id="KW-1185">Reference proteome</keyword>
<dbReference type="PROSITE" id="PS00463">
    <property type="entry name" value="ZN2_CY6_FUNGAL_1"/>
    <property type="match status" value="1"/>
</dbReference>
<dbReference type="EMBL" id="JAGMUU010000026">
    <property type="protein sequence ID" value="KAH7122061.1"/>
    <property type="molecule type" value="Genomic_DNA"/>
</dbReference>
<gene>
    <name evidence="5" type="ORF">B0J13DRAFT_566898</name>
</gene>
<evidence type="ECO:0000313" key="6">
    <source>
        <dbReference type="Proteomes" id="UP000717696"/>
    </source>
</evidence>
<dbReference type="PANTHER" id="PTHR47785">
    <property type="entry name" value="ZN(II)2CYS6 TRANSCRIPTION FACTOR (EUROFUNG)-RELATED-RELATED"/>
    <property type="match status" value="1"/>
</dbReference>
<dbReference type="PROSITE" id="PS50048">
    <property type="entry name" value="ZN2_CY6_FUNGAL_2"/>
    <property type="match status" value="1"/>
</dbReference>
<dbReference type="CDD" id="cd00067">
    <property type="entry name" value="GAL4"/>
    <property type="match status" value="1"/>
</dbReference>
<dbReference type="OrthoDB" id="4356994at2759"/>
<dbReference type="SUPFAM" id="SSF57701">
    <property type="entry name" value="Zn2/Cys6 DNA-binding domain"/>
    <property type="match status" value="1"/>
</dbReference>
<dbReference type="Proteomes" id="UP000717696">
    <property type="component" value="Unassembled WGS sequence"/>
</dbReference>
<reference evidence="5" key="1">
    <citation type="journal article" date="2021" name="Nat. Commun.">
        <title>Genetic determinants of endophytism in the Arabidopsis root mycobiome.</title>
        <authorList>
            <person name="Mesny F."/>
            <person name="Miyauchi S."/>
            <person name="Thiergart T."/>
            <person name="Pickel B."/>
            <person name="Atanasova L."/>
            <person name="Karlsson M."/>
            <person name="Huettel B."/>
            <person name="Barry K.W."/>
            <person name="Haridas S."/>
            <person name="Chen C."/>
            <person name="Bauer D."/>
            <person name="Andreopoulos W."/>
            <person name="Pangilinan J."/>
            <person name="LaButti K."/>
            <person name="Riley R."/>
            <person name="Lipzen A."/>
            <person name="Clum A."/>
            <person name="Drula E."/>
            <person name="Henrissat B."/>
            <person name="Kohler A."/>
            <person name="Grigoriev I.V."/>
            <person name="Martin F.M."/>
            <person name="Hacquard S."/>
        </authorList>
    </citation>
    <scope>NUCLEOTIDE SEQUENCE</scope>
    <source>
        <strain evidence="5">MPI-CAGE-AT-0021</strain>
    </source>
</reference>
<feature type="domain" description="Zn(2)-C6 fungal-type" evidence="4">
    <location>
        <begin position="44"/>
        <end position="74"/>
    </location>
</feature>
<organism evidence="5 6">
    <name type="scientific">Dactylonectria estremocensis</name>
    <dbReference type="NCBI Taxonomy" id="1079267"/>
    <lineage>
        <taxon>Eukaryota</taxon>
        <taxon>Fungi</taxon>
        <taxon>Dikarya</taxon>
        <taxon>Ascomycota</taxon>
        <taxon>Pezizomycotina</taxon>
        <taxon>Sordariomycetes</taxon>
        <taxon>Hypocreomycetidae</taxon>
        <taxon>Hypocreales</taxon>
        <taxon>Nectriaceae</taxon>
        <taxon>Dactylonectria</taxon>
    </lineage>
</organism>
<dbReference type="Gene3D" id="4.10.240.10">
    <property type="entry name" value="Zn(2)-C6 fungal-type DNA-binding domain"/>
    <property type="match status" value="1"/>
</dbReference>
<dbReference type="InterPro" id="IPR001138">
    <property type="entry name" value="Zn2Cys6_DnaBD"/>
</dbReference>
<evidence type="ECO:0000256" key="2">
    <source>
        <dbReference type="ARBA" id="ARBA00023242"/>
    </source>
</evidence>
<evidence type="ECO:0000259" key="4">
    <source>
        <dbReference type="PROSITE" id="PS50048"/>
    </source>
</evidence>
<dbReference type="Pfam" id="PF00172">
    <property type="entry name" value="Zn_clus"/>
    <property type="match status" value="1"/>
</dbReference>
<evidence type="ECO:0000256" key="1">
    <source>
        <dbReference type="ARBA" id="ARBA00022723"/>
    </source>
</evidence>
<feature type="region of interest" description="Disordered" evidence="3">
    <location>
        <begin position="108"/>
        <end position="136"/>
    </location>
</feature>
<dbReference type="PANTHER" id="PTHR47785:SF5">
    <property type="entry name" value="ZN(II)2CYS6 TRANSCRIPTION FACTOR (EUROFUNG)"/>
    <property type="match status" value="1"/>
</dbReference>
<keyword evidence="1" id="KW-0479">Metal-binding</keyword>
<evidence type="ECO:0000313" key="5">
    <source>
        <dbReference type="EMBL" id="KAH7122061.1"/>
    </source>
</evidence>
<dbReference type="InterPro" id="IPR053181">
    <property type="entry name" value="EcdB-like_regulator"/>
</dbReference>
<proteinExistence type="predicted"/>
<dbReference type="InterPro" id="IPR036864">
    <property type="entry name" value="Zn2-C6_fun-type_DNA-bd_sf"/>
</dbReference>
<dbReference type="GO" id="GO:0006351">
    <property type="term" value="P:DNA-templated transcription"/>
    <property type="evidence" value="ECO:0007669"/>
    <property type="project" value="InterPro"/>
</dbReference>
<dbReference type="GO" id="GO:0008270">
    <property type="term" value="F:zinc ion binding"/>
    <property type="evidence" value="ECO:0007669"/>
    <property type="project" value="InterPro"/>
</dbReference>
<dbReference type="AlphaFoldDB" id="A0A9P9DMS8"/>
<comment type="caution">
    <text evidence="5">The sequence shown here is derived from an EMBL/GenBank/DDBJ whole genome shotgun (WGS) entry which is preliminary data.</text>
</comment>
<feature type="region of interest" description="Disordered" evidence="3">
    <location>
        <begin position="399"/>
        <end position="432"/>
    </location>
</feature>
<name>A0A9P9DMS8_9HYPO</name>
<protein>
    <recommendedName>
        <fullName evidence="4">Zn(2)-C6 fungal-type domain-containing protein</fullName>
    </recommendedName>
</protein>
<evidence type="ECO:0000256" key="3">
    <source>
        <dbReference type="SAM" id="MobiDB-lite"/>
    </source>
</evidence>
<dbReference type="InterPro" id="IPR007219">
    <property type="entry name" value="XnlR_reg_dom"/>
</dbReference>
<accession>A0A9P9DMS8</accession>